<proteinExistence type="predicted"/>
<accession>A0A3B0WZR6</accession>
<protein>
    <recommendedName>
        <fullName evidence="1">Co-chaperone DjlA N-terminal domain-containing protein</fullName>
    </recommendedName>
</protein>
<dbReference type="CDD" id="cd07313">
    <property type="entry name" value="terB_like_2"/>
    <property type="match status" value="1"/>
</dbReference>
<dbReference type="Gene3D" id="1.10.3680.10">
    <property type="entry name" value="TerB-like"/>
    <property type="match status" value="1"/>
</dbReference>
<dbReference type="InterPro" id="IPR007791">
    <property type="entry name" value="DjlA_N"/>
</dbReference>
<dbReference type="EMBL" id="UOFF01000066">
    <property type="protein sequence ID" value="VAW54739.1"/>
    <property type="molecule type" value="Genomic_DNA"/>
</dbReference>
<evidence type="ECO:0000313" key="2">
    <source>
        <dbReference type="EMBL" id="VAW54739.1"/>
    </source>
</evidence>
<dbReference type="AlphaFoldDB" id="A0A3B0WZR6"/>
<organism evidence="2">
    <name type="scientific">hydrothermal vent metagenome</name>
    <dbReference type="NCBI Taxonomy" id="652676"/>
    <lineage>
        <taxon>unclassified sequences</taxon>
        <taxon>metagenomes</taxon>
        <taxon>ecological metagenomes</taxon>
    </lineage>
</organism>
<sequence length="150" mass="17420">MLKKIQSFFEKNFIAQGTTGEPSEQQLNLSAAALLIEMVVQDDEISESEVVEVKASLITQFGLSETAADSLYQLAHEEKEQATDYYQFTRLIAEHYTQRRKIELVESLWRVAFADQILHKYEEQMVRRISDLIHVSHKDFIQAKLRAEKK</sequence>
<reference evidence="2" key="1">
    <citation type="submission" date="2018-06" db="EMBL/GenBank/DDBJ databases">
        <authorList>
            <person name="Zhirakovskaya E."/>
        </authorList>
    </citation>
    <scope>NUCLEOTIDE SEQUENCE</scope>
</reference>
<dbReference type="Pfam" id="PF05099">
    <property type="entry name" value="TerB"/>
    <property type="match status" value="1"/>
</dbReference>
<gene>
    <name evidence="2" type="ORF">MNBD_GAMMA07-954</name>
</gene>
<name>A0A3B0WZR6_9ZZZZ</name>
<dbReference type="SUPFAM" id="SSF158682">
    <property type="entry name" value="TerB-like"/>
    <property type="match status" value="1"/>
</dbReference>
<evidence type="ECO:0000259" key="1">
    <source>
        <dbReference type="Pfam" id="PF05099"/>
    </source>
</evidence>
<feature type="domain" description="Co-chaperone DjlA N-terminal" evidence="1">
    <location>
        <begin position="29"/>
        <end position="144"/>
    </location>
</feature>
<dbReference type="InterPro" id="IPR029024">
    <property type="entry name" value="TerB-like"/>
</dbReference>